<dbReference type="Proteomes" id="UP001589810">
    <property type="component" value="Unassembled WGS sequence"/>
</dbReference>
<feature type="signal peptide" evidence="4">
    <location>
        <begin position="1"/>
        <end position="23"/>
    </location>
</feature>
<name>A0ABV6MRS7_9PSEU</name>
<feature type="domain" description="Erythromycin biosynthesis protein CIII-like C-terminal" evidence="5">
    <location>
        <begin position="245"/>
        <end position="376"/>
    </location>
</feature>
<evidence type="ECO:0000256" key="1">
    <source>
        <dbReference type="ARBA" id="ARBA00006962"/>
    </source>
</evidence>
<dbReference type="Gene3D" id="3.40.50.2000">
    <property type="entry name" value="Glycogen Phosphorylase B"/>
    <property type="match status" value="2"/>
</dbReference>
<dbReference type="InterPro" id="IPR002213">
    <property type="entry name" value="UDP_glucos_trans"/>
</dbReference>
<feature type="chain" id="PRO_5047380747" evidence="4">
    <location>
        <begin position="24"/>
        <end position="395"/>
    </location>
</feature>
<dbReference type="SUPFAM" id="SSF53756">
    <property type="entry name" value="UDP-Glycosyltransferase/glycogen phosphorylase"/>
    <property type="match status" value="1"/>
</dbReference>
<dbReference type="InterPro" id="IPR010610">
    <property type="entry name" value="EryCIII-like_C"/>
</dbReference>
<evidence type="ECO:0000313" key="7">
    <source>
        <dbReference type="EMBL" id="MFC0542879.1"/>
    </source>
</evidence>
<dbReference type="InterPro" id="IPR048284">
    <property type="entry name" value="EryCIII-like_N"/>
</dbReference>
<feature type="domain" description="Erythromycin biosynthesis protein CIII-like N-terminal" evidence="6">
    <location>
        <begin position="22"/>
        <end position="197"/>
    </location>
</feature>
<evidence type="ECO:0000256" key="2">
    <source>
        <dbReference type="ARBA" id="ARBA00022676"/>
    </source>
</evidence>
<comment type="similarity">
    <text evidence="1">Belongs to the glycosyltransferase 28 family.</text>
</comment>
<evidence type="ECO:0000259" key="6">
    <source>
        <dbReference type="Pfam" id="PF21036"/>
    </source>
</evidence>
<dbReference type="InterPro" id="IPR050426">
    <property type="entry name" value="Glycosyltransferase_28"/>
</dbReference>
<dbReference type="PANTHER" id="PTHR48050:SF13">
    <property type="entry name" value="STEROL 3-BETA-GLUCOSYLTRANSFERASE UGT80A2"/>
    <property type="match status" value="1"/>
</dbReference>
<sequence length="395" mass="41091">MRVLFTTWAWPSHLAAMTPLAWAFQSAGHEVLVAVQPSLLPTAAKCGLLAHPIGDDVDSVAMVRQYVLPSAAGGTAPSGGGKGPRALQMFLAHTEAMTDDLVEVTRRWAPDFVVFDTTTWAGPIAAAAAGVPPVRHLYGPDLLLRAGNLLPELLAPIADRHGVSHVDPMAAVAVDPTPPSLRFPGGGDRITMRHLPFTIDSRRIIDPPPDTGKPRVLVSWGHTIAKLDPALFPVGDIVRGLKGLDVVVAISAAQRDLLGPLPDGVTVVEDVPLDLLLPQCQLLIGHGGAATVLTGLAHGVPQLHVPQLPDHAGHSGRVEAAGAGIVLTRDEAVTGALRVEVEELLAGERERDNARRIAAEIAASATPAEVARSLVAAAESATIGLGSAPQPAATH</sequence>
<reference evidence="7 8" key="1">
    <citation type="submission" date="2024-09" db="EMBL/GenBank/DDBJ databases">
        <authorList>
            <person name="Sun Q."/>
            <person name="Mori K."/>
        </authorList>
    </citation>
    <scope>NUCLEOTIDE SEQUENCE [LARGE SCALE GENOMIC DNA]</scope>
    <source>
        <strain evidence="7 8">TBRC 1432</strain>
    </source>
</reference>
<dbReference type="CDD" id="cd03784">
    <property type="entry name" value="GT1_Gtf-like"/>
    <property type="match status" value="1"/>
</dbReference>
<evidence type="ECO:0000256" key="4">
    <source>
        <dbReference type="SAM" id="SignalP"/>
    </source>
</evidence>
<organism evidence="7 8">
    <name type="scientific">Kutzneria chonburiensis</name>
    <dbReference type="NCBI Taxonomy" id="1483604"/>
    <lineage>
        <taxon>Bacteria</taxon>
        <taxon>Bacillati</taxon>
        <taxon>Actinomycetota</taxon>
        <taxon>Actinomycetes</taxon>
        <taxon>Pseudonocardiales</taxon>
        <taxon>Pseudonocardiaceae</taxon>
        <taxon>Kutzneria</taxon>
    </lineage>
</organism>
<gene>
    <name evidence="7" type="ORF">ACFFH7_15380</name>
</gene>
<comment type="caution">
    <text evidence="7">The sequence shown here is derived from an EMBL/GenBank/DDBJ whole genome shotgun (WGS) entry which is preliminary data.</text>
</comment>
<evidence type="ECO:0000259" key="5">
    <source>
        <dbReference type="Pfam" id="PF06722"/>
    </source>
</evidence>
<accession>A0ABV6MRS7</accession>
<protein>
    <submittedName>
        <fullName evidence="7">Nucleotide disphospho-sugar-binding domain-containing protein</fullName>
    </submittedName>
</protein>
<dbReference type="PANTHER" id="PTHR48050">
    <property type="entry name" value="STEROL 3-BETA-GLUCOSYLTRANSFERASE"/>
    <property type="match status" value="1"/>
</dbReference>
<keyword evidence="8" id="KW-1185">Reference proteome</keyword>
<dbReference type="Pfam" id="PF21036">
    <property type="entry name" value="EryCIII-like_N"/>
    <property type="match status" value="1"/>
</dbReference>
<evidence type="ECO:0000256" key="3">
    <source>
        <dbReference type="ARBA" id="ARBA00022679"/>
    </source>
</evidence>
<proteinExistence type="inferred from homology"/>
<evidence type="ECO:0000313" key="8">
    <source>
        <dbReference type="Proteomes" id="UP001589810"/>
    </source>
</evidence>
<keyword evidence="2" id="KW-0328">Glycosyltransferase</keyword>
<dbReference type="EMBL" id="JBHLUD010000004">
    <property type="protein sequence ID" value="MFC0542879.1"/>
    <property type="molecule type" value="Genomic_DNA"/>
</dbReference>
<keyword evidence="3" id="KW-0808">Transferase</keyword>
<keyword evidence="4" id="KW-0732">Signal</keyword>
<dbReference type="RefSeq" id="WP_273941288.1">
    <property type="nucleotide sequence ID" value="NZ_CP097263.1"/>
</dbReference>
<dbReference type="Pfam" id="PF06722">
    <property type="entry name" value="EryCIII-like_C"/>
    <property type="match status" value="1"/>
</dbReference>